<dbReference type="AlphaFoldDB" id="A0A1H3U578"/>
<dbReference type="Gene3D" id="1.10.10.1150">
    <property type="entry name" value="Coenzyme PQQ synthesis protein D (PqqD)"/>
    <property type="match status" value="1"/>
</dbReference>
<organism evidence="1 2">
    <name type="scientific">Herbiconiux ginsengi</name>
    <dbReference type="NCBI Taxonomy" id="381665"/>
    <lineage>
        <taxon>Bacteria</taxon>
        <taxon>Bacillati</taxon>
        <taxon>Actinomycetota</taxon>
        <taxon>Actinomycetes</taxon>
        <taxon>Micrococcales</taxon>
        <taxon>Microbacteriaceae</taxon>
        <taxon>Herbiconiux</taxon>
    </lineage>
</organism>
<reference evidence="1 2" key="1">
    <citation type="submission" date="2016-10" db="EMBL/GenBank/DDBJ databases">
        <authorList>
            <person name="de Groot N.N."/>
        </authorList>
    </citation>
    <scope>NUCLEOTIDE SEQUENCE [LARGE SCALE GENOMIC DNA]</scope>
    <source>
        <strain evidence="1 2">CGMCC 4.3491</strain>
    </source>
</reference>
<dbReference type="InterPro" id="IPR041881">
    <property type="entry name" value="PqqD_sf"/>
</dbReference>
<sequence>MNDDGTTSTVSGEKRWHRSLHVAETRDGLSTVVLELTSHSARPLLLDGTAQDVWRLVDGRTVAEIVETLSAQYDVPSAEIEQPVREFLSRLLELGLVSR</sequence>
<accession>A0A1H3U578</accession>
<evidence type="ECO:0000313" key="1">
    <source>
        <dbReference type="EMBL" id="SDZ57488.1"/>
    </source>
</evidence>
<proteinExistence type="predicted"/>
<dbReference type="RefSeq" id="WP_175494580.1">
    <property type="nucleotide sequence ID" value="NZ_FNPZ01000012.1"/>
</dbReference>
<dbReference type="Proteomes" id="UP000198891">
    <property type="component" value="Unassembled WGS sequence"/>
</dbReference>
<name>A0A1H3U578_9MICO</name>
<dbReference type="Pfam" id="PF05402">
    <property type="entry name" value="PqqD"/>
    <property type="match status" value="1"/>
</dbReference>
<evidence type="ECO:0000313" key="2">
    <source>
        <dbReference type="Proteomes" id="UP000198891"/>
    </source>
</evidence>
<keyword evidence="2" id="KW-1185">Reference proteome</keyword>
<protein>
    <submittedName>
        <fullName evidence="1">Coenzyme PQQ synthesis protein D (PqqD)</fullName>
    </submittedName>
</protein>
<dbReference type="EMBL" id="FNPZ01000012">
    <property type="protein sequence ID" value="SDZ57488.1"/>
    <property type="molecule type" value="Genomic_DNA"/>
</dbReference>
<dbReference type="InterPro" id="IPR008792">
    <property type="entry name" value="PQQD"/>
</dbReference>
<gene>
    <name evidence="1" type="ORF">SAMN05216554_0135</name>
</gene>